<proteinExistence type="predicted"/>
<name>A0A061SHW6_9CHLO</name>
<feature type="non-terminal residue" evidence="2">
    <location>
        <position position="87"/>
    </location>
</feature>
<feature type="compositionally biased region" description="Low complexity" evidence="1">
    <location>
        <begin position="49"/>
        <end position="64"/>
    </location>
</feature>
<dbReference type="EMBL" id="GBEZ01002429">
    <property type="protein sequence ID" value="JAC82624.1"/>
    <property type="molecule type" value="Transcribed_RNA"/>
</dbReference>
<sequence length="87" mass="9140">AREAMLLPVPTACARLCAPLGHFPTLADRPSAWPRSPPSNPGRAGRETLACPLPAPSALSRSPIAPAPAPFCRPAIKPERGRRSHSS</sequence>
<feature type="non-terminal residue" evidence="2">
    <location>
        <position position="1"/>
    </location>
</feature>
<organism evidence="2">
    <name type="scientific">Tetraselmis sp. GSL018</name>
    <dbReference type="NCBI Taxonomy" id="582737"/>
    <lineage>
        <taxon>Eukaryota</taxon>
        <taxon>Viridiplantae</taxon>
        <taxon>Chlorophyta</taxon>
        <taxon>core chlorophytes</taxon>
        <taxon>Chlorodendrophyceae</taxon>
        <taxon>Chlorodendrales</taxon>
        <taxon>Chlorodendraceae</taxon>
        <taxon>Tetraselmis</taxon>
    </lineage>
</organism>
<evidence type="ECO:0000256" key="1">
    <source>
        <dbReference type="SAM" id="MobiDB-lite"/>
    </source>
</evidence>
<protein>
    <submittedName>
        <fullName evidence="2">Uncharacterized protein</fullName>
    </submittedName>
</protein>
<dbReference type="AlphaFoldDB" id="A0A061SHW6"/>
<feature type="region of interest" description="Disordered" evidence="1">
    <location>
        <begin position="27"/>
        <end position="87"/>
    </location>
</feature>
<gene>
    <name evidence="2" type="ORF">TSPGSL018_5300</name>
</gene>
<evidence type="ECO:0000313" key="2">
    <source>
        <dbReference type="EMBL" id="JAC82624.1"/>
    </source>
</evidence>
<accession>A0A061SHW6</accession>
<reference evidence="2" key="1">
    <citation type="submission" date="2014-05" db="EMBL/GenBank/DDBJ databases">
        <title>The transcriptome of the halophilic microalga Tetraselmis sp. GSL018 isolated from the Great Salt Lake, Utah.</title>
        <authorList>
            <person name="Jinkerson R.E."/>
            <person name="D'Adamo S."/>
            <person name="Posewitz M.C."/>
        </authorList>
    </citation>
    <scope>NUCLEOTIDE SEQUENCE</scope>
    <source>
        <strain evidence="2">GSL018</strain>
    </source>
</reference>